<dbReference type="OrthoDB" id="3273854at2"/>
<gene>
    <name evidence="2" type="ORF">CP982_33920</name>
    <name evidence="1" type="ORF">FHS40_006286</name>
</gene>
<dbReference type="KEGG" id="sspb:CP982_33920"/>
<reference evidence="1 4" key="2">
    <citation type="submission" date="2020-08" db="EMBL/GenBank/DDBJ databases">
        <title>Genomic Encyclopedia of Type Strains, Phase III (KMG-III): the genomes of soil and plant-associated and newly described type strains.</title>
        <authorList>
            <person name="Whitman W."/>
        </authorList>
    </citation>
    <scope>NUCLEOTIDE SEQUENCE [LARGE SCALE GENOMIC DNA]</scope>
    <source>
        <strain evidence="1 4">CECT 3146</strain>
    </source>
</reference>
<accession>A0A5P2XKX5</accession>
<keyword evidence="4" id="KW-1185">Reference proteome</keyword>
<dbReference type="RefSeq" id="WP_150513952.1">
    <property type="nucleotide sequence ID" value="NZ_BMSQ01000002.1"/>
</dbReference>
<evidence type="ECO:0000313" key="3">
    <source>
        <dbReference type="Proteomes" id="UP000326505"/>
    </source>
</evidence>
<reference evidence="2 3" key="1">
    <citation type="submission" date="2017-09" db="EMBL/GenBank/DDBJ databases">
        <authorList>
            <person name="Lee N."/>
            <person name="Cho B.-K."/>
        </authorList>
    </citation>
    <scope>NUCLEOTIDE SEQUENCE [LARGE SCALE GENOMIC DNA]</scope>
    <source>
        <strain evidence="2 3">ATCC 27465</strain>
    </source>
</reference>
<evidence type="ECO:0000313" key="4">
    <source>
        <dbReference type="Proteomes" id="UP000549009"/>
    </source>
</evidence>
<proteinExistence type="predicted"/>
<evidence type="ECO:0000313" key="1">
    <source>
        <dbReference type="EMBL" id="MBB5107170.1"/>
    </source>
</evidence>
<organism evidence="2 3">
    <name type="scientific">Streptomyces spectabilis</name>
    <dbReference type="NCBI Taxonomy" id="68270"/>
    <lineage>
        <taxon>Bacteria</taxon>
        <taxon>Bacillati</taxon>
        <taxon>Actinomycetota</taxon>
        <taxon>Actinomycetes</taxon>
        <taxon>Kitasatosporales</taxon>
        <taxon>Streptomycetaceae</taxon>
        <taxon>Streptomyces</taxon>
    </lineage>
</organism>
<protein>
    <recommendedName>
        <fullName evidence="5">HEAT repeat domain-containing protein</fullName>
    </recommendedName>
</protein>
<dbReference type="AlphaFoldDB" id="A0A5P2XKX5"/>
<dbReference type="EMBL" id="CP023690">
    <property type="protein sequence ID" value="QEV63092.1"/>
    <property type="molecule type" value="Genomic_DNA"/>
</dbReference>
<sequence>MARPDPAAAAARLLADLDPLPHPERMRRLARVGRERYGDVRALLEALEGGGAPPPEPGRRWGLARRGRDSAVPYLPGRAYERGIAVLLAAMAGDTAWIAARLADPDAFVRGHALRAADAVGVPDAAFEAALADAPRAVRRRLLRALAAGRRTALADRLVDGVRRDWGDAEAARLLPGCSEDVVVRLLPEVLHAVRGPSVLAKRHHGVLLDVLTRELAAAPEALRDACWERCAAALEAGAEHDPGRVLDLLERYAPTRFPPRLLPHLAAFAAVAPDRTLRLLTGEWGAALRGSGRLTRSVLRRLARRDGPELTAYARSVADDSAALARLLAAHPPAVRAALYAAAVEGRGAGPATVDGVLWDVLPRHAAADEARRVADRARADGAYWTTVLAAESYLPCAEVRERLVAATRRPVADDRAEAWPFLVRNAARSRDAAEVTLVVRDMAERLTNEQDPVRSEALYALSTVRPALLTHDAVPHLDRLVTDALAARDCSYDTRDALSSLALAVLREHAANARTELVSWGLRTLTRLTGSTGRADFGRLDRVLRRGQENAVYEALRPWTEAGAEKADHGLAFALARAVGRRARGMAGLQDLLWQAIRFGDNPTAATAIGLWLDGAETSADRDERVARVLAREPSAAALAPVHTVLTHRRTDLLDPLLGTEPPYGRFLPEESAWTLPADSRALRRWTARQQEAWARQLGAAVADGKLPLADRAAALGRCAAAPGAGADLVRHWSTSADVRLAEAGLAALAHTDRPGDAVPALLAHAGDDRARVAVYAVNRASQYVAPSLLAGPLREVLVGPGAKVTSRKEAARLAATRLPAATAAALLREAYRAPGGHPDVRAACVACCGGLLGEAPVGELLADAVRDDLAPRYAVLRMRPLDVAPAHRERYARLVCDVGAAGDAETAVLAFGALPRWAPWSAAAAEVLGAACADLERGRTVWLAAADGLVAAAVTAVGGDGALCAALDALAAVPGEPGMAARRRVEHVVARLASAQGVTGRSVARRAGELLTAYEDFRPQAVRLLVAAVEVAGGDTGRDLERVAVLHDGRPVLVAETARGLAERLAGADASLAEAALLPVARALAAGPGPARPLFAVSLAQTLGSRTGWPPPWRTLLTTLRHHPLPDTRAAALAVPLP</sequence>
<dbReference type="Proteomes" id="UP000326505">
    <property type="component" value="Chromosome"/>
</dbReference>
<evidence type="ECO:0008006" key="5">
    <source>
        <dbReference type="Google" id="ProtNLM"/>
    </source>
</evidence>
<dbReference type="EMBL" id="JACHJD010000012">
    <property type="protein sequence ID" value="MBB5107170.1"/>
    <property type="molecule type" value="Genomic_DNA"/>
</dbReference>
<dbReference type="Proteomes" id="UP000549009">
    <property type="component" value="Unassembled WGS sequence"/>
</dbReference>
<evidence type="ECO:0000313" key="2">
    <source>
        <dbReference type="EMBL" id="QEV63092.1"/>
    </source>
</evidence>
<name>A0A5P2XKX5_STRST</name>